<sequence>MLHPAMPAAGSFSLLCTHFAALACTSLPDLGLSPNKCVSDKKRERFWIKERLVTKEVYEKLLLNKKLGGNIRKLQKTKQAALDIIKHGVPHMHFVPWGGRRIMHPKMLGQQLSCKKRYAILSILDLLQAENKFGIKVIYQVSHFDANTKALVGTLNAGMGVTHLKRWLAELNIPGMSWSCYKTHEVGVGEVAEQMAQGSCIVATPLRRQLTFEITMCSPSISSDNTNWLGEMRYSQLPFHCQESIPWDWQDCYDLKNAKMNFNNASLSTLVLHQVLIFRPTYLENECLMFSTGGEIDSSTGVVWLAASLDVGWFTRSTGSAKGMEPAAAAVLIMNNPILKLTKVQIGIFTAANDNSSVKAVQSQCGHGLVKLGDKNHTSDGFIDESLFDDLDCLFNTLASNVNRYVAGGSSNADGSSNVVVVSKTPESRVYAMTYSGDFRVSCAIIRRNGGGKYAVGLQKNWLCHPDAKLVPRTPN</sequence>
<accession>A0ACC2P1P5</accession>
<comment type="caution">
    <text evidence="1">The sequence shown here is derived from an EMBL/GenBank/DDBJ whole genome shotgun (WGS) entry which is preliminary data.</text>
</comment>
<gene>
    <name evidence="1" type="ORF">QAD02_012825</name>
</gene>
<evidence type="ECO:0000313" key="1">
    <source>
        <dbReference type="EMBL" id="KAJ8677038.1"/>
    </source>
</evidence>
<dbReference type="Proteomes" id="UP001239111">
    <property type="component" value="Chromosome 2"/>
</dbReference>
<organism evidence="1 2">
    <name type="scientific">Eretmocerus hayati</name>
    <dbReference type="NCBI Taxonomy" id="131215"/>
    <lineage>
        <taxon>Eukaryota</taxon>
        <taxon>Metazoa</taxon>
        <taxon>Ecdysozoa</taxon>
        <taxon>Arthropoda</taxon>
        <taxon>Hexapoda</taxon>
        <taxon>Insecta</taxon>
        <taxon>Pterygota</taxon>
        <taxon>Neoptera</taxon>
        <taxon>Endopterygota</taxon>
        <taxon>Hymenoptera</taxon>
        <taxon>Apocrita</taxon>
        <taxon>Proctotrupomorpha</taxon>
        <taxon>Chalcidoidea</taxon>
        <taxon>Aphelinidae</taxon>
        <taxon>Aphelininae</taxon>
        <taxon>Eretmocerus</taxon>
    </lineage>
</organism>
<protein>
    <submittedName>
        <fullName evidence="1">Uncharacterized protein</fullName>
    </submittedName>
</protein>
<dbReference type="EMBL" id="CM056742">
    <property type="protein sequence ID" value="KAJ8677038.1"/>
    <property type="molecule type" value="Genomic_DNA"/>
</dbReference>
<evidence type="ECO:0000313" key="2">
    <source>
        <dbReference type="Proteomes" id="UP001239111"/>
    </source>
</evidence>
<keyword evidence="2" id="KW-1185">Reference proteome</keyword>
<proteinExistence type="predicted"/>
<reference evidence="1" key="1">
    <citation type="submission" date="2023-04" db="EMBL/GenBank/DDBJ databases">
        <title>A chromosome-level genome assembly of the parasitoid wasp Eretmocerus hayati.</title>
        <authorList>
            <person name="Zhong Y."/>
            <person name="Liu S."/>
            <person name="Liu Y."/>
        </authorList>
    </citation>
    <scope>NUCLEOTIDE SEQUENCE</scope>
    <source>
        <strain evidence="1">ZJU_SS_LIU_2023</strain>
    </source>
</reference>
<name>A0ACC2P1P5_9HYME</name>